<sequence length="179" mass="20450">MGLIRLQIIEYADDIVIMDCTETRLRRAINALNTFNKNNQLQVNQEKTKVLIFGRYKNKKLTTWQLGSQIIRTARKYNYLGVWFTENNTAGAQKNTIRHEAAVITYGLAKLNNQLRSTSAAPILRVTKATLLRALQYGYLAFPGSLESTREQAHCRACLKGLQQPKCTCRTRLRLEMGL</sequence>
<dbReference type="PROSITE" id="PS50878">
    <property type="entry name" value="RT_POL"/>
    <property type="match status" value="1"/>
</dbReference>
<dbReference type="PANTHER" id="PTHR47027:SF30">
    <property type="entry name" value="THAP-TYPE DOMAIN-CONTAINING PROTEIN"/>
    <property type="match status" value="1"/>
</dbReference>
<dbReference type="EMBL" id="JANPWB010000003">
    <property type="protein sequence ID" value="KAJ1204229.1"/>
    <property type="molecule type" value="Genomic_DNA"/>
</dbReference>
<evidence type="ECO:0000313" key="2">
    <source>
        <dbReference type="EMBL" id="KAJ1204229.1"/>
    </source>
</evidence>
<dbReference type="Proteomes" id="UP001066276">
    <property type="component" value="Chromosome 2_1"/>
</dbReference>
<accession>A0AAV7VRC0</accession>
<gene>
    <name evidence="2" type="ORF">NDU88_008010</name>
</gene>
<dbReference type="InterPro" id="IPR000477">
    <property type="entry name" value="RT_dom"/>
</dbReference>
<dbReference type="AlphaFoldDB" id="A0AAV7VRC0"/>
<organism evidence="2 3">
    <name type="scientific">Pleurodeles waltl</name>
    <name type="common">Iberian ribbed newt</name>
    <dbReference type="NCBI Taxonomy" id="8319"/>
    <lineage>
        <taxon>Eukaryota</taxon>
        <taxon>Metazoa</taxon>
        <taxon>Chordata</taxon>
        <taxon>Craniata</taxon>
        <taxon>Vertebrata</taxon>
        <taxon>Euteleostomi</taxon>
        <taxon>Amphibia</taxon>
        <taxon>Batrachia</taxon>
        <taxon>Caudata</taxon>
        <taxon>Salamandroidea</taxon>
        <taxon>Salamandridae</taxon>
        <taxon>Pleurodelinae</taxon>
        <taxon>Pleurodeles</taxon>
    </lineage>
</organism>
<dbReference type="Pfam" id="PF00078">
    <property type="entry name" value="RVT_1"/>
    <property type="match status" value="1"/>
</dbReference>
<comment type="caution">
    <text evidence="2">The sequence shown here is derived from an EMBL/GenBank/DDBJ whole genome shotgun (WGS) entry which is preliminary data.</text>
</comment>
<evidence type="ECO:0000259" key="1">
    <source>
        <dbReference type="PROSITE" id="PS50878"/>
    </source>
</evidence>
<reference evidence="2" key="1">
    <citation type="journal article" date="2022" name="bioRxiv">
        <title>Sequencing and chromosome-scale assembly of the giantPleurodeles waltlgenome.</title>
        <authorList>
            <person name="Brown T."/>
            <person name="Elewa A."/>
            <person name="Iarovenko S."/>
            <person name="Subramanian E."/>
            <person name="Araus A.J."/>
            <person name="Petzold A."/>
            <person name="Susuki M."/>
            <person name="Suzuki K.-i.T."/>
            <person name="Hayashi T."/>
            <person name="Toyoda A."/>
            <person name="Oliveira C."/>
            <person name="Osipova E."/>
            <person name="Leigh N.D."/>
            <person name="Simon A."/>
            <person name="Yun M.H."/>
        </authorList>
    </citation>
    <scope>NUCLEOTIDE SEQUENCE</scope>
    <source>
        <strain evidence="2">20211129_DDA</strain>
        <tissue evidence="2">Liver</tissue>
    </source>
</reference>
<dbReference type="PANTHER" id="PTHR47027">
    <property type="entry name" value="REVERSE TRANSCRIPTASE DOMAIN-CONTAINING PROTEIN"/>
    <property type="match status" value="1"/>
</dbReference>
<feature type="domain" description="Reverse transcriptase" evidence="1">
    <location>
        <begin position="1"/>
        <end position="84"/>
    </location>
</feature>
<proteinExistence type="predicted"/>
<protein>
    <recommendedName>
        <fullName evidence="1">Reverse transcriptase domain-containing protein</fullName>
    </recommendedName>
</protein>
<name>A0AAV7VRC0_PLEWA</name>
<evidence type="ECO:0000313" key="3">
    <source>
        <dbReference type="Proteomes" id="UP001066276"/>
    </source>
</evidence>
<keyword evidence="3" id="KW-1185">Reference proteome</keyword>